<feature type="domain" description="Type I restriction modification DNA specificity" evidence="4">
    <location>
        <begin position="223"/>
        <end position="376"/>
    </location>
</feature>
<dbReference type="InterPro" id="IPR044946">
    <property type="entry name" value="Restrct_endonuc_typeI_TRD_sf"/>
</dbReference>
<evidence type="ECO:0000256" key="2">
    <source>
        <dbReference type="ARBA" id="ARBA00022747"/>
    </source>
</evidence>
<dbReference type="AlphaFoldDB" id="A0A8B4QDM2"/>
<dbReference type="InterPro" id="IPR052021">
    <property type="entry name" value="Type-I_RS_S_subunit"/>
</dbReference>
<accession>A0A8B4QDM2</accession>
<dbReference type="EMBL" id="UGNP01000001">
    <property type="protein sequence ID" value="STX10836.1"/>
    <property type="molecule type" value="Genomic_DNA"/>
</dbReference>
<reference evidence="5 7" key="1">
    <citation type="submission" date="2018-06" db="EMBL/GenBank/DDBJ databases">
        <authorList>
            <consortium name="Pathogen Informatics"/>
            <person name="Doyle S."/>
        </authorList>
    </citation>
    <scope>NUCLEOTIDE SEQUENCE [LARGE SCALE GENOMIC DNA]</scope>
    <source>
        <strain evidence="5 7">NCTC10597</strain>
    </source>
</reference>
<dbReference type="SUPFAM" id="SSF116734">
    <property type="entry name" value="DNA methylase specificity domain"/>
    <property type="match status" value="2"/>
</dbReference>
<dbReference type="REBASE" id="381916">
    <property type="entry name" value="S.Kzo10597II"/>
</dbReference>
<evidence type="ECO:0000256" key="1">
    <source>
        <dbReference type="ARBA" id="ARBA00010923"/>
    </source>
</evidence>
<name>A0A8B4QDM2_9BACL</name>
<protein>
    <submittedName>
        <fullName evidence="5">EcoKI restriction-modification system protein HsdS</fullName>
    </submittedName>
    <submittedName>
        <fullName evidence="6">Type I restriction enzyme S subunit</fullName>
    </submittedName>
</protein>
<dbReference type="Proteomes" id="UP000294641">
    <property type="component" value="Unassembled WGS sequence"/>
</dbReference>
<dbReference type="PANTHER" id="PTHR30408">
    <property type="entry name" value="TYPE-1 RESTRICTION ENZYME ECOKI SPECIFICITY PROTEIN"/>
    <property type="match status" value="1"/>
</dbReference>
<dbReference type="GO" id="GO:0003677">
    <property type="term" value="F:DNA binding"/>
    <property type="evidence" value="ECO:0007669"/>
    <property type="project" value="UniProtKB-KW"/>
</dbReference>
<reference evidence="6 8" key="2">
    <citation type="submission" date="2019-03" db="EMBL/GenBank/DDBJ databases">
        <title>Genomic Encyclopedia of Type Strains, Phase IV (KMG-IV): sequencing the most valuable type-strain genomes for metagenomic binning, comparative biology and taxonomic classification.</title>
        <authorList>
            <person name="Goeker M."/>
        </authorList>
    </citation>
    <scope>NUCLEOTIDE SEQUENCE [LARGE SCALE GENOMIC DNA]</scope>
    <source>
        <strain evidence="6 8">DSM 20580</strain>
    </source>
</reference>
<dbReference type="OrthoDB" id="9795776at2"/>
<proteinExistence type="inferred from homology"/>
<evidence type="ECO:0000313" key="8">
    <source>
        <dbReference type="Proteomes" id="UP000294641"/>
    </source>
</evidence>
<dbReference type="Gene3D" id="3.90.220.20">
    <property type="entry name" value="DNA methylase specificity domains"/>
    <property type="match status" value="2"/>
</dbReference>
<organism evidence="5 7">
    <name type="scientific">Kurthia zopfii</name>
    <dbReference type="NCBI Taxonomy" id="1650"/>
    <lineage>
        <taxon>Bacteria</taxon>
        <taxon>Bacillati</taxon>
        <taxon>Bacillota</taxon>
        <taxon>Bacilli</taxon>
        <taxon>Bacillales</taxon>
        <taxon>Caryophanaceae</taxon>
        <taxon>Kurthia</taxon>
    </lineage>
</organism>
<keyword evidence="8" id="KW-1185">Reference proteome</keyword>
<sequence length="435" mass="49800">MEFKTLKLDDICSVITDGSHSSPKASTNGYPMLSVKDMKALDFDYSNVKLIAEEDYTKLVKNGCKPMKDDVLIAKDGNSCLEYCFVFREPMEVVLLSSIAILRPKKNIINPYYLMYYLGMESTKGELKQGYLSGSAIPRVVLKDFKLYPVRFPSLDVQNKIVDLIKAINHKLESNEIIISNLEQLAQTLFKRWFVDFEFPNENGDPYKSSGGEMVESELGMIPANWTIEKLGDVTEIQNGFAFKSKDYVKDGIKVLRTLNINSAGMIINNDDLKYLPQAFYSDDKYQKQQLKRFDSLLVMVGSTIGKLGLVLSRNLPSLQNQNMWRFRSKNDKLSNTILYFYLKEVIIATENWRSGSAREFFRKDSFSKYEIVMPDDSFLISNRNMFVKIFEQIDGCNSQNEVLNDLRDILLPKLLSGEIELPEETEVTEDVPIS</sequence>
<dbReference type="Proteomes" id="UP000254330">
    <property type="component" value="Unassembled WGS sequence"/>
</dbReference>
<evidence type="ECO:0000313" key="6">
    <source>
        <dbReference type="EMBL" id="TDR39527.1"/>
    </source>
</evidence>
<evidence type="ECO:0000256" key="3">
    <source>
        <dbReference type="ARBA" id="ARBA00023125"/>
    </source>
</evidence>
<dbReference type="RefSeq" id="WP_109349353.1">
    <property type="nucleotide sequence ID" value="NZ_BJUE01000064.1"/>
</dbReference>
<evidence type="ECO:0000313" key="5">
    <source>
        <dbReference type="EMBL" id="STX10836.1"/>
    </source>
</evidence>
<keyword evidence="2" id="KW-0680">Restriction system</keyword>
<dbReference type="InterPro" id="IPR000055">
    <property type="entry name" value="Restrct_endonuc_typeI_TRD"/>
</dbReference>
<feature type="domain" description="Type I restriction modification DNA specificity" evidence="4">
    <location>
        <begin position="2"/>
        <end position="183"/>
    </location>
</feature>
<comment type="caution">
    <text evidence="5">The sequence shown here is derived from an EMBL/GenBank/DDBJ whole genome shotgun (WGS) entry which is preliminary data.</text>
</comment>
<dbReference type="GO" id="GO:0009307">
    <property type="term" value="P:DNA restriction-modification system"/>
    <property type="evidence" value="ECO:0007669"/>
    <property type="project" value="UniProtKB-KW"/>
</dbReference>
<evidence type="ECO:0000313" key="7">
    <source>
        <dbReference type="Proteomes" id="UP000254330"/>
    </source>
</evidence>
<dbReference type="EMBL" id="SNZG01000011">
    <property type="protein sequence ID" value="TDR39527.1"/>
    <property type="molecule type" value="Genomic_DNA"/>
</dbReference>
<evidence type="ECO:0000259" key="4">
    <source>
        <dbReference type="Pfam" id="PF01420"/>
    </source>
</evidence>
<keyword evidence="3" id="KW-0238">DNA-binding</keyword>
<gene>
    <name evidence="6" type="ORF">DFR61_11153</name>
    <name evidence="5" type="ORF">NCTC10597_02616</name>
</gene>
<comment type="similarity">
    <text evidence="1">Belongs to the type-I restriction system S methylase family.</text>
</comment>
<dbReference type="Pfam" id="PF01420">
    <property type="entry name" value="Methylase_S"/>
    <property type="match status" value="2"/>
</dbReference>
<dbReference type="PANTHER" id="PTHR30408:SF13">
    <property type="entry name" value="TYPE I RESTRICTION ENZYME HINDI SPECIFICITY SUBUNIT"/>
    <property type="match status" value="1"/>
</dbReference>